<dbReference type="EMBL" id="JAMKPW020000029">
    <property type="protein sequence ID" value="KAK8203590.1"/>
    <property type="molecule type" value="Genomic_DNA"/>
</dbReference>
<proteinExistence type="predicted"/>
<gene>
    <name evidence="1" type="ORF">M8818_005240</name>
</gene>
<evidence type="ECO:0000313" key="1">
    <source>
        <dbReference type="EMBL" id="KAK8203590.1"/>
    </source>
</evidence>
<organism evidence="1 2">
    <name type="scientific">Zalaria obscura</name>
    <dbReference type="NCBI Taxonomy" id="2024903"/>
    <lineage>
        <taxon>Eukaryota</taxon>
        <taxon>Fungi</taxon>
        <taxon>Dikarya</taxon>
        <taxon>Ascomycota</taxon>
        <taxon>Pezizomycotina</taxon>
        <taxon>Dothideomycetes</taxon>
        <taxon>Dothideomycetidae</taxon>
        <taxon>Dothideales</taxon>
        <taxon>Zalariaceae</taxon>
        <taxon>Zalaria</taxon>
    </lineage>
</organism>
<sequence>MSSPDSASIPPSVYQWLGLRQPSATKSYSDHQSLEWNALHFNARSSSSTSRPYTHVTSIRPKLASYSYTSPTGLLALPLELRLKIYEFSLAPHGHVHLYISPSWFPCAHKKRCKCERISGQLLKTCKQIRDEAQPILYNNVFHFYEENPNMIFSRATNENRGLQLSRMKSISMVITTLKCAPQFILTLLNRDLVKMVSLKRVNFTMFTLRDVPELDTLQWDLWNNIKLNAPDGCEVAYGNTTQEEQKWTDDYVHSWSLGPVTVFAGRCPSSN</sequence>
<name>A0ACC3SA39_9PEZI</name>
<reference evidence="1" key="1">
    <citation type="submission" date="2024-02" db="EMBL/GenBank/DDBJ databases">
        <title>Metagenome Assembled Genome of Zalaria obscura JY119.</title>
        <authorList>
            <person name="Vighnesh L."/>
            <person name="Jagadeeshwari U."/>
            <person name="Venkata Ramana C."/>
            <person name="Sasikala C."/>
        </authorList>
    </citation>
    <scope>NUCLEOTIDE SEQUENCE</scope>
    <source>
        <strain evidence="1">JY119</strain>
    </source>
</reference>
<keyword evidence="2" id="KW-1185">Reference proteome</keyword>
<accession>A0ACC3SA39</accession>
<dbReference type="Proteomes" id="UP001320706">
    <property type="component" value="Unassembled WGS sequence"/>
</dbReference>
<comment type="caution">
    <text evidence="1">The sequence shown here is derived from an EMBL/GenBank/DDBJ whole genome shotgun (WGS) entry which is preliminary data.</text>
</comment>
<protein>
    <submittedName>
        <fullName evidence="1">Uncharacterized protein</fullName>
    </submittedName>
</protein>
<evidence type="ECO:0000313" key="2">
    <source>
        <dbReference type="Proteomes" id="UP001320706"/>
    </source>
</evidence>